<proteinExistence type="inferred from homology"/>
<keyword evidence="4 8" id="KW-0686">Riboflavin biosynthesis</keyword>
<dbReference type="NCBIfam" id="NF000812">
    <property type="entry name" value="PRK00061.1-4"/>
    <property type="match status" value="1"/>
</dbReference>
<organism evidence="9 10">
    <name type="scientific">Bifidobacterium primatium</name>
    <dbReference type="NCBI Taxonomy" id="2045438"/>
    <lineage>
        <taxon>Bacteria</taxon>
        <taxon>Bacillati</taxon>
        <taxon>Actinomycetota</taxon>
        <taxon>Actinomycetes</taxon>
        <taxon>Bifidobacteriales</taxon>
        <taxon>Bifidobacteriaceae</taxon>
        <taxon>Bifidobacterium</taxon>
    </lineage>
</organism>
<dbReference type="Proteomes" id="UP000229095">
    <property type="component" value="Unassembled WGS sequence"/>
</dbReference>
<comment type="catalytic activity">
    <reaction evidence="6 8">
        <text>(2S)-2-hydroxy-3-oxobutyl phosphate + 5-amino-6-(D-ribitylamino)uracil = 6,7-dimethyl-8-(1-D-ribityl)lumazine + phosphate + 2 H2O + H(+)</text>
        <dbReference type="Rhea" id="RHEA:26152"/>
        <dbReference type="ChEBI" id="CHEBI:15377"/>
        <dbReference type="ChEBI" id="CHEBI:15378"/>
        <dbReference type="ChEBI" id="CHEBI:15934"/>
        <dbReference type="ChEBI" id="CHEBI:43474"/>
        <dbReference type="ChEBI" id="CHEBI:58201"/>
        <dbReference type="ChEBI" id="CHEBI:58830"/>
        <dbReference type="EC" id="2.5.1.78"/>
    </reaction>
</comment>
<dbReference type="AlphaFoldDB" id="A0A2M9HAB9"/>
<keyword evidence="5 8" id="KW-0808">Transferase</keyword>
<feature type="binding site" evidence="8">
    <location>
        <position position="32"/>
    </location>
    <ligand>
        <name>5-amino-6-(D-ribitylamino)uracil</name>
        <dbReference type="ChEBI" id="CHEBI:15934"/>
    </ligand>
</feature>
<feature type="binding site" evidence="8">
    <location>
        <begin position="90"/>
        <end position="92"/>
    </location>
    <ligand>
        <name>5-amino-6-(D-ribitylamino)uracil</name>
        <dbReference type="ChEBI" id="CHEBI:15934"/>
    </ligand>
</feature>
<dbReference type="EMBL" id="PEBI01000001">
    <property type="protein sequence ID" value="PJM73763.1"/>
    <property type="molecule type" value="Genomic_DNA"/>
</dbReference>
<gene>
    <name evidence="8" type="primary">ribH</name>
    <name evidence="9" type="ORF">CS006_00835</name>
</gene>
<comment type="caution">
    <text evidence="9">The sequence shown here is derived from an EMBL/GenBank/DDBJ whole genome shotgun (WGS) entry which is preliminary data.</text>
</comment>
<evidence type="ECO:0000256" key="5">
    <source>
        <dbReference type="ARBA" id="ARBA00022679"/>
    </source>
</evidence>
<dbReference type="GO" id="GO:0009231">
    <property type="term" value="P:riboflavin biosynthetic process"/>
    <property type="evidence" value="ECO:0007669"/>
    <property type="project" value="UniProtKB-UniRule"/>
</dbReference>
<dbReference type="OrthoDB" id="9809709at2"/>
<comment type="function">
    <text evidence="8">Catalyzes the formation of 6,7-dimethyl-8-ribityllumazine by condensation of 5-amino-6-(D-ribitylamino)uracil with 3,4-dihydroxy-2-butanone 4-phosphate. This is the penultimate step in the biosynthesis of riboflavin.</text>
</comment>
<dbReference type="RefSeq" id="WP_100509908.1">
    <property type="nucleotide sequence ID" value="NZ_PEBI01000001.1"/>
</dbReference>
<evidence type="ECO:0000256" key="2">
    <source>
        <dbReference type="ARBA" id="ARBA00007424"/>
    </source>
</evidence>
<dbReference type="Gene3D" id="3.40.50.960">
    <property type="entry name" value="Lumazine/riboflavin synthase"/>
    <property type="match status" value="1"/>
</dbReference>
<reference evidence="9 10" key="1">
    <citation type="submission" date="2017-10" db="EMBL/GenBank/DDBJ databases">
        <title>Draft genome sequences of strains TRE 1, TRE 9, TRE H and TRI 7, isolated from tamarins, belonging to four potential novel Bifidobacterium species.</title>
        <authorList>
            <person name="Mattarelli P."/>
            <person name="Modesto M."/>
            <person name="Puglisi E."/>
            <person name="Morelli L."/>
            <person name="Spezio C."/>
            <person name="Bonetti A."/>
            <person name="Sandri C."/>
        </authorList>
    </citation>
    <scope>NUCLEOTIDE SEQUENCE [LARGE SCALE GENOMIC DNA]</scope>
    <source>
        <strain evidence="10">TRE1</strain>
    </source>
</reference>
<dbReference type="CDD" id="cd09209">
    <property type="entry name" value="Lumazine_synthase-I"/>
    <property type="match status" value="1"/>
</dbReference>
<evidence type="ECO:0000313" key="10">
    <source>
        <dbReference type="Proteomes" id="UP000229095"/>
    </source>
</evidence>
<dbReference type="InterPro" id="IPR034964">
    <property type="entry name" value="LS"/>
</dbReference>
<dbReference type="EC" id="2.5.1.78" evidence="3 8"/>
<evidence type="ECO:0000313" key="9">
    <source>
        <dbReference type="EMBL" id="PJM73763.1"/>
    </source>
</evidence>
<sequence length="167" mass="17447">MTVFEGQLVAGATPAGTDAAKPIRVGIVVARFNEFITSKLLSGAQDGLRRHGVDDANIDVAWVPGSFEIPIAAKRMTATGRYDAVICLGAIIRGSTSHYDLVCNETAKGIAQVSLGTDTPVLFGVITTENIEQAIERAGTKAGNKGFDCALGAIEMINVLRAIDAGE</sequence>
<dbReference type="PANTHER" id="PTHR21058">
    <property type="entry name" value="6,7-DIMETHYL-8-RIBITYLLUMAZINE SYNTHASE DMRL SYNTHASE LUMAZINE SYNTHASE"/>
    <property type="match status" value="1"/>
</dbReference>
<evidence type="ECO:0000256" key="6">
    <source>
        <dbReference type="ARBA" id="ARBA00048785"/>
    </source>
</evidence>
<comment type="similarity">
    <text evidence="2 8">Belongs to the DMRL synthase family.</text>
</comment>
<dbReference type="SUPFAM" id="SSF52121">
    <property type="entry name" value="Lumazine synthase"/>
    <property type="match status" value="1"/>
</dbReference>
<evidence type="ECO:0000256" key="8">
    <source>
        <dbReference type="HAMAP-Rule" id="MF_00178"/>
    </source>
</evidence>
<dbReference type="InterPro" id="IPR036467">
    <property type="entry name" value="LS/RS_sf"/>
</dbReference>
<dbReference type="NCBIfam" id="TIGR00114">
    <property type="entry name" value="lumazine-synth"/>
    <property type="match status" value="1"/>
</dbReference>
<dbReference type="InterPro" id="IPR002180">
    <property type="entry name" value="LS/RS"/>
</dbReference>
<feature type="active site" description="Proton donor" evidence="8">
    <location>
        <position position="98"/>
    </location>
</feature>
<evidence type="ECO:0000256" key="4">
    <source>
        <dbReference type="ARBA" id="ARBA00022619"/>
    </source>
</evidence>
<dbReference type="FunFam" id="3.40.50.960:FF:000001">
    <property type="entry name" value="6,7-dimethyl-8-ribityllumazine synthase"/>
    <property type="match status" value="1"/>
</dbReference>
<name>A0A2M9HAB9_9BIFI</name>
<dbReference type="GO" id="GO:0000906">
    <property type="term" value="F:6,7-dimethyl-8-ribityllumazine synthase activity"/>
    <property type="evidence" value="ECO:0007669"/>
    <property type="project" value="UniProtKB-UniRule"/>
</dbReference>
<comment type="pathway">
    <text evidence="1 8">Cofactor biosynthesis; riboflavin biosynthesis; riboflavin from 2-hydroxy-3-oxobutyl phosphate and 5-amino-6-(D-ribitylamino)uracil: step 1/2.</text>
</comment>
<dbReference type="GO" id="GO:0005829">
    <property type="term" value="C:cytosol"/>
    <property type="evidence" value="ECO:0007669"/>
    <property type="project" value="TreeGrafter"/>
</dbReference>
<dbReference type="UniPathway" id="UPA00275">
    <property type="reaction ID" value="UER00404"/>
</dbReference>
<evidence type="ECO:0000256" key="7">
    <source>
        <dbReference type="ARBA" id="ARBA00072606"/>
    </source>
</evidence>
<dbReference type="GO" id="GO:0009349">
    <property type="term" value="C:riboflavin synthase complex"/>
    <property type="evidence" value="ECO:0007669"/>
    <property type="project" value="UniProtKB-UniRule"/>
</dbReference>
<dbReference type="PANTHER" id="PTHR21058:SF0">
    <property type="entry name" value="6,7-DIMETHYL-8-RIBITYLLUMAZINE SYNTHASE"/>
    <property type="match status" value="1"/>
</dbReference>
<evidence type="ECO:0000256" key="1">
    <source>
        <dbReference type="ARBA" id="ARBA00004917"/>
    </source>
</evidence>
<feature type="binding site" evidence="8">
    <location>
        <begin position="95"/>
        <end position="96"/>
    </location>
    <ligand>
        <name>(2S)-2-hydroxy-3-oxobutyl phosphate</name>
        <dbReference type="ChEBI" id="CHEBI:58830"/>
    </ligand>
</feature>
<dbReference type="Pfam" id="PF00885">
    <property type="entry name" value="DMRL_synthase"/>
    <property type="match status" value="1"/>
</dbReference>
<feature type="binding site" evidence="8">
    <location>
        <begin position="66"/>
        <end position="68"/>
    </location>
    <ligand>
        <name>5-amino-6-(D-ribitylamino)uracil</name>
        <dbReference type="ChEBI" id="CHEBI:15934"/>
    </ligand>
</feature>
<accession>A0A2M9HAB9</accession>
<feature type="binding site" evidence="8">
    <location>
        <position position="137"/>
    </location>
    <ligand>
        <name>(2S)-2-hydroxy-3-oxobutyl phosphate</name>
        <dbReference type="ChEBI" id="CHEBI:58830"/>
    </ligand>
</feature>
<evidence type="ECO:0000256" key="3">
    <source>
        <dbReference type="ARBA" id="ARBA00012664"/>
    </source>
</evidence>
<keyword evidence="10" id="KW-1185">Reference proteome</keyword>
<feature type="binding site" evidence="8">
    <location>
        <position position="123"/>
    </location>
    <ligand>
        <name>5-amino-6-(D-ribitylamino)uracil</name>
        <dbReference type="ChEBI" id="CHEBI:15934"/>
    </ligand>
</feature>
<dbReference type="HAMAP" id="MF_00178">
    <property type="entry name" value="Lumazine_synth"/>
    <property type="match status" value="1"/>
</dbReference>
<protein>
    <recommendedName>
        <fullName evidence="7 8">6,7-dimethyl-8-ribityllumazine synthase</fullName>
        <shortName evidence="8">DMRL synthase</shortName>
        <shortName evidence="8">LS</shortName>
        <shortName evidence="8">Lumazine synthase</shortName>
        <ecNumber evidence="3 8">2.5.1.78</ecNumber>
    </recommendedName>
</protein>